<dbReference type="AlphaFoldDB" id="A0A3R9KKA7"/>
<sequence length="81" mass="9834">MKRDIGNYEADFQWLNNEIEVEAFHDNYYYAETLSMSLDDLKEMINGKYLAWTFEEKEYSHVLYLDDAAKNFLKRLLEDKH</sequence>
<gene>
    <name evidence="1" type="ORF">D8789_07805</name>
</gene>
<organism evidence="1 2">
    <name type="scientific">Streptococcus mitis</name>
    <dbReference type="NCBI Taxonomy" id="28037"/>
    <lineage>
        <taxon>Bacteria</taxon>
        <taxon>Bacillati</taxon>
        <taxon>Bacillota</taxon>
        <taxon>Bacilli</taxon>
        <taxon>Lactobacillales</taxon>
        <taxon>Streptococcaceae</taxon>
        <taxon>Streptococcus</taxon>
        <taxon>Streptococcus mitis group</taxon>
    </lineage>
</organism>
<proteinExistence type="predicted"/>
<name>A0A3R9KKA7_STRMT</name>
<reference evidence="1 2" key="1">
    <citation type="submission" date="2018-11" db="EMBL/GenBank/DDBJ databases">
        <title>Species Designations Belie Phenotypic and Genotypic Heterogeneity in Oral Streptococci.</title>
        <authorList>
            <person name="Velsko I."/>
        </authorList>
    </citation>
    <scope>NUCLEOTIDE SEQUENCE [LARGE SCALE GENOMIC DNA]</scope>
    <source>
        <strain evidence="1 2">BCC30</strain>
    </source>
</reference>
<evidence type="ECO:0000313" key="2">
    <source>
        <dbReference type="Proteomes" id="UP000271977"/>
    </source>
</evidence>
<protein>
    <submittedName>
        <fullName evidence="1">Uncharacterized protein</fullName>
    </submittedName>
</protein>
<dbReference type="EMBL" id="RJPV01000006">
    <property type="protein sequence ID" value="RSJ89123.1"/>
    <property type="molecule type" value="Genomic_DNA"/>
</dbReference>
<evidence type="ECO:0000313" key="1">
    <source>
        <dbReference type="EMBL" id="RSJ89123.1"/>
    </source>
</evidence>
<accession>A0A3R9KKA7</accession>
<dbReference type="RefSeq" id="WP_125431483.1">
    <property type="nucleotide sequence ID" value="NZ_RJPV01000006.1"/>
</dbReference>
<dbReference type="Proteomes" id="UP000271977">
    <property type="component" value="Unassembled WGS sequence"/>
</dbReference>
<comment type="caution">
    <text evidence="1">The sequence shown here is derived from an EMBL/GenBank/DDBJ whole genome shotgun (WGS) entry which is preliminary data.</text>
</comment>